<comment type="catalytic activity">
    <reaction evidence="5">
        <text>ethanolamine = acetaldehyde + NH4(+)</text>
        <dbReference type="Rhea" id="RHEA:15313"/>
        <dbReference type="ChEBI" id="CHEBI:15343"/>
        <dbReference type="ChEBI" id="CHEBI:28938"/>
        <dbReference type="ChEBI" id="CHEBI:57603"/>
        <dbReference type="EC" id="4.3.1.7"/>
    </reaction>
</comment>
<dbReference type="EC" id="4.3.1.7" evidence="5"/>
<dbReference type="GO" id="GO:0046336">
    <property type="term" value="P:ethanolamine catabolic process"/>
    <property type="evidence" value="ECO:0007669"/>
    <property type="project" value="UniProtKB-UniRule"/>
</dbReference>
<evidence type="ECO:0000256" key="5">
    <source>
        <dbReference type="HAMAP-Rule" id="MF_00601"/>
    </source>
</evidence>
<evidence type="ECO:0000256" key="1">
    <source>
        <dbReference type="ARBA" id="ARBA00022628"/>
    </source>
</evidence>
<accession>Q1N3B8</accession>
<feature type="binding site" evidence="5">
    <location>
        <position position="160"/>
    </location>
    <ligand>
        <name>adenosylcob(III)alamin</name>
        <dbReference type="ChEBI" id="CHEBI:18408"/>
    </ligand>
</feature>
<sequence>MTTTIIANPWSKLQRFTDARIGLGRAGTSLPTHEWLSFQLSHAKAQDAVHKEFDVEKLYEQIDSRPWNTFGVTRVKSEAQDRAQYLQRPDLGRQLRSEDIKRLKTQRSLKPYDVAFLICDGLSAIAVEQNTTLFLDHLVPKLIAHHWSVAPIVIAEQGRVALGDDVAEAIGAKCIVVLIGERPGLSSPDSLGLYLTWAAERGCNDAMRNCISNIRPKGLNYSLASQKAWYLLQESRRLQLSGVNLKENADIASLSNTQASLGNFLTEG</sequence>
<proteinExistence type="inferred from homology"/>
<evidence type="ECO:0000256" key="4">
    <source>
        <dbReference type="ARBA" id="ARBA00024446"/>
    </source>
</evidence>
<comment type="subcellular location">
    <subcellularLocation>
        <location evidence="5">Bacterial microcompartment</location>
    </subcellularLocation>
</comment>
<dbReference type="PANTHER" id="PTHR39330:SF1">
    <property type="entry name" value="ETHANOLAMINE AMMONIA-LYASE SMALL SUBUNIT"/>
    <property type="match status" value="1"/>
</dbReference>
<dbReference type="Pfam" id="PF05985">
    <property type="entry name" value="EutC"/>
    <property type="match status" value="1"/>
</dbReference>
<dbReference type="STRING" id="207949.RED65_13352"/>
<dbReference type="PIRSF" id="PIRSF018982">
    <property type="entry name" value="EutC"/>
    <property type="match status" value="1"/>
</dbReference>
<keyword evidence="2 5" id="KW-0456">Lyase</keyword>
<keyword evidence="7" id="KW-1185">Reference proteome</keyword>
<reference evidence="6 7" key="1">
    <citation type="submission" date="2006-03" db="EMBL/GenBank/DDBJ databases">
        <authorList>
            <person name="Pinhassi J."/>
            <person name="Pedros-Alio C."/>
            <person name="Ferriera S."/>
            <person name="Johnson J."/>
            <person name="Kravitz S."/>
            <person name="Halpern A."/>
            <person name="Remington K."/>
            <person name="Beeson K."/>
            <person name="Tran B."/>
            <person name="Rogers Y.-H."/>
            <person name="Friedman R."/>
            <person name="Venter J.C."/>
        </authorList>
    </citation>
    <scope>NUCLEOTIDE SEQUENCE [LARGE SCALE GENOMIC DNA]</scope>
    <source>
        <strain evidence="6 7">RED65</strain>
    </source>
</reference>
<dbReference type="HOGENOM" id="CLU_068224_1_0_6"/>
<dbReference type="GO" id="GO:0009350">
    <property type="term" value="C:ethanolamine ammonia-lyase complex"/>
    <property type="evidence" value="ECO:0007669"/>
    <property type="project" value="UniProtKB-UniRule"/>
</dbReference>
<dbReference type="GO" id="GO:0006520">
    <property type="term" value="P:amino acid metabolic process"/>
    <property type="evidence" value="ECO:0007669"/>
    <property type="project" value="InterPro"/>
</dbReference>
<name>Q1N3B8_9GAMM</name>
<comment type="pathway">
    <text evidence="5">Amine and polyamine degradation; ethanolamine degradation.</text>
</comment>
<dbReference type="GO" id="GO:0008851">
    <property type="term" value="F:ethanolamine ammonia-lyase activity"/>
    <property type="evidence" value="ECO:0007669"/>
    <property type="project" value="UniProtKB-UniRule"/>
</dbReference>
<dbReference type="Gene3D" id="3.40.50.11240">
    <property type="entry name" value="Ethanolamine ammonia-lyase light chain (EutC)"/>
    <property type="match status" value="1"/>
</dbReference>
<dbReference type="NCBIfam" id="NF003971">
    <property type="entry name" value="PRK05465.1"/>
    <property type="match status" value="1"/>
</dbReference>
<comment type="similarity">
    <text evidence="5">Belongs to the EutC family.</text>
</comment>
<comment type="cofactor">
    <cofactor evidence="5">
        <name>adenosylcob(III)alamin</name>
        <dbReference type="ChEBI" id="CHEBI:18408"/>
    </cofactor>
    <text evidence="5">Binds between the large and small subunits.</text>
</comment>
<dbReference type="GO" id="GO:0031471">
    <property type="term" value="C:ethanolamine degradation polyhedral organelle"/>
    <property type="evidence" value="ECO:0007669"/>
    <property type="project" value="UniProtKB-UniRule"/>
</dbReference>
<keyword evidence="4 5" id="KW-1283">Bacterial microcompartment</keyword>
<dbReference type="PANTHER" id="PTHR39330">
    <property type="entry name" value="ETHANOLAMINE AMMONIA-LYASE LIGHT CHAIN"/>
    <property type="match status" value="1"/>
</dbReference>
<evidence type="ECO:0000256" key="3">
    <source>
        <dbReference type="ARBA" id="ARBA00023285"/>
    </source>
</evidence>
<dbReference type="InterPro" id="IPR009246">
    <property type="entry name" value="EutC"/>
</dbReference>
<evidence type="ECO:0000313" key="7">
    <source>
        <dbReference type="Proteomes" id="UP000004263"/>
    </source>
</evidence>
<evidence type="ECO:0000313" key="6">
    <source>
        <dbReference type="EMBL" id="EAT12673.1"/>
    </source>
</evidence>
<dbReference type="EMBL" id="AAQH01000005">
    <property type="protein sequence ID" value="EAT12673.1"/>
    <property type="molecule type" value="Genomic_DNA"/>
</dbReference>
<feature type="binding site" evidence="5">
    <location>
        <position position="210"/>
    </location>
    <ligand>
        <name>adenosylcob(III)alamin</name>
        <dbReference type="ChEBI" id="CHEBI:18408"/>
    </ligand>
</feature>
<comment type="subunit">
    <text evidence="5">The basic unit is a heterodimer which dimerizes to form tetramers. The heterotetramers trimerize; 6 large subunits form a core ring with 6 small subunits projecting outwards.</text>
</comment>
<dbReference type="InterPro" id="IPR042251">
    <property type="entry name" value="EutC_C"/>
</dbReference>
<evidence type="ECO:0000256" key="2">
    <source>
        <dbReference type="ARBA" id="ARBA00023239"/>
    </source>
</evidence>
<keyword evidence="1 5" id="KW-0846">Cobalamin</keyword>
<dbReference type="AlphaFoldDB" id="Q1N3B8"/>
<dbReference type="Proteomes" id="UP000004263">
    <property type="component" value="Unassembled WGS sequence"/>
</dbReference>
<dbReference type="GO" id="GO:0031419">
    <property type="term" value="F:cobalamin binding"/>
    <property type="evidence" value="ECO:0007669"/>
    <property type="project" value="UniProtKB-UniRule"/>
</dbReference>
<dbReference type="InterPro" id="IPR042255">
    <property type="entry name" value="EutC_N"/>
</dbReference>
<comment type="caution">
    <text evidence="6">The sequence shown here is derived from an EMBL/GenBank/DDBJ whole genome shotgun (WGS) entry which is preliminary data.</text>
</comment>
<dbReference type="Gene3D" id="1.10.30.40">
    <property type="entry name" value="Ethanolamine ammonia-lyase light chain (EutC), N-terminal domain"/>
    <property type="match status" value="1"/>
</dbReference>
<feature type="binding site" evidence="5">
    <location>
        <position position="181"/>
    </location>
    <ligand>
        <name>adenosylcob(III)alamin</name>
        <dbReference type="ChEBI" id="CHEBI:18408"/>
    </ligand>
</feature>
<gene>
    <name evidence="5" type="primary">eutC</name>
    <name evidence="6" type="ORF">RED65_13352</name>
</gene>
<protein>
    <recommendedName>
        <fullName evidence="5">Ethanolamine ammonia-lyase small subunit</fullName>
        <shortName evidence="5">EAL small subunit</shortName>
        <ecNumber evidence="5">4.3.1.7</ecNumber>
    </recommendedName>
</protein>
<dbReference type="OrthoDB" id="114248at2"/>
<comment type="function">
    <text evidence="5">Catalyzes the deamination of various vicinal amino-alcohols to oxo compounds. Allows this organism to utilize ethanolamine as the sole source of nitrogen and carbon in the presence of external vitamin B12.</text>
</comment>
<dbReference type="HAMAP" id="MF_00601">
    <property type="entry name" value="EutC"/>
    <property type="match status" value="1"/>
</dbReference>
<keyword evidence="3 5" id="KW-0170">Cobalt</keyword>
<dbReference type="UniPathway" id="UPA00560"/>
<organism evidence="6 7">
    <name type="scientific">Bermanella marisrubri</name>
    <dbReference type="NCBI Taxonomy" id="207949"/>
    <lineage>
        <taxon>Bacteria</taxon>
        <taxon>Pseudomonadati</taxon>
        <taxon>Pseudomonadota</taxon>
        <taxon>Gammaproteobacteria</taxon>
        <taxon>Oceanospirillales</taxon>
        <taxon>Oceanospirillaceae</taxon>
        <taxon>Bermanella</taxon>
    </lineage>
</organism>
<dbReference type="RefSeq" id="WP_007018462.1">
    <property type="nucleotide sequence ID" value="NZ_CH724117.1"/>
</dbReference>